<dbReference type="RefSeq" id="WP_090388889.1">
    <property type="nucleotide sequence ID" value="NZ_FMZO01000002.1"/>
</dbReference>
<feature type="transmembrane region" description="Helical" evidence="8">
    <location>
        <begin position="348"/>
        <end position="367"/>
    </location>
</feature>
<reference evidence="11" key="1">
    <citation type="submission" date="2016-10" db="EMBL/GenBank/DDBJ databases">
        <authorList>
            <person name="Varghese N."/>
            <person name="Submissions S."/>
        </authorList>
    </citation>
    <scope>NUCLEOTIDE SEQUENCE [LARGE SCALE GENOMIC DNA]</scope>
    <source>
        <strain evidence="11">DSM 25811 / CCM 8410 / LMG 26954 / E90</strain>
    </source>
</reference>
<feature type="domain" description="ABC transmembrane type-2" evidence="9">
    <location>
        <begin position="145"/>
        <end position="370"/>
    </location>
</feature>
<keyword evidence="11" id="KW-1185">Reference proteome</keyword>
<feature type="transmembrane region" description="Helical" evidence="8">
    <location>
        <begin position="258"/>
        <end position="278"/>
    </location>
</feature>
<keyword evidence="3 8" id="KW-0813">Transport</keyword>
<protein>
    <recommendedName>
        <fullName evidence="8">Transport permease protein</fullName>
    </recommendedName>
</protein>
<evidence type="ECO:0000256" key="3">
    <source>
        <dbReference type="ARBA" id="ARBA00022448"/>
    </source>
</evidence>
<dbReference type="Proteomes" id="UP000198757">
    <property type="component" value="Unassembled WGS sequence"/>
</dbReference>
<dbReference type="EMBL" id="FMZO01000002">
    <property type="protein sequence ID" value="SDC39797.1"/>
    <property type="molecule type" value="Genomic_DNA"/>
</dbReference>
<feature type="transmembrane region" description="Helical" evidence="8">
    <location>
        <begin position="290"/>
        <end position="309"/>
    </location>
</feature>
<dbReference type="PROSITE" id="PS51012">
    <property type="entry name" value="ABC_TM2"/>
    <property type="match status" value="1"/>
</dbReference>
<accession>A0A1G6L9T3</accession>
<evidence type="ECO:0000256" key="2">
    <source>
        <dbReference type="ARBA" id="ARBA00007783"/>
    </source>
</evidence>
<dbReference type="InterPro" id="IPR051449">
    <property type="entry name" value="ABC-2_transporter_component"/>
</dbReference>
<organism evidence="10 11">
    <name type="scientific">Niabella drilacis (strain DSM 25811 / CCM 8410 / CCUG 62505 / LMG 26954 / E90)</name>
    <dbReference type="NCBI Taxonomy" id="1285928"/>
    <lineage>
        <taxon>Bacteria</taxon>
        <taxon>Pseudomonadati</taxon>
        <taxon>Bacteroidota</taxon>
        <taxon>Chitinophagia</taxon>
        <taxon>Chitinophagales</taxon>
        <taxon>Chitinophagaceae</taxon>
        <taxon>Niabella</taxon>
    </lineage>
</organism>
<dbReference type="GO" id="GO:0043190">
    <property type="term" value="C:ATP-binding cassette (ABC) transporter complex"/>
    <property type="evidence" value="ECO:0007669"/>
    <property type="project" value="InterPro"/>
</dbReference>
<dbReference type="Pfam" id="PF12698">
    <property type="entry name" value="ABC2_membrane_3"/>
    <property type="match status" value="1"/>
</dbReference>
<dbReference type="PRINTS" id="PR00164">
    <property type="entry name" value="ABC2TRNSPORT"/>
</dbReference>
<keyword evidence="6 8" id="KW-1133">Transmembrane helix</keyword>
<dbReference type="GO" id="GO:0140359">
    <property type="term" value="F:ABC-type transporter activity"/>
    <property type="evidence" value="ECO:0007669"/>
    <property type="project" value="InterPro"/>
</dbReference>
<proteinExistence type="inferred from homology"/>
<keyword evidence="4 8" id="KW-1003">Cell membrane</keyword>
<evidence type="ECO:0000256" key="4">
    <source>
        <dbReference type="ARBA" id="ARBA00022475"/>
    </source>
</evidence>
<dbReference type="AlphaFoldDB" id="A0A1G6L9T3"/>
<sequence>MRTLRFILQKEFRQMFRDKTILAMMFMLPVIQLGILPLAMNLDVKNINLAIVDQDHSTYAQKLISKIGASGYFRIVTVAPAYKQALFTLENGTADIILEIPASFERNLVREGRQPLNITADAINGTKSGIGSSYLLTVIRDFNRDIRLMSNGQPVASPAGIEIASTAWFNPYERFTWYIVPGVLVLLLTLVGGFLSSLNIVREKEIGTIEQINVTPIKKWQFILGKLIPFWVVGMIVLTIGLLVARLFYGIVPVGSLILLYLLAAVYLVALLGFGLLVSTISNNQLQSMFIAFFFIMIFVLMSGLFTSVDSMPAWARSVAAFLPITHFMKAVRMIILKGSTLGDISPILIYESLFAIGLNALAIWNYRKTQ</sequence>
<name>A0A1G6L9T3_NIADE</name>
<dbReference type="PANTHER" id="PTHR30294:SF29">
    <property type="entry name" value="MULTIDRUG ABC TRANSPORTER PERMEASE YBHS-RELATED"/>
    <property type="match status" value="1"/>
</dbReference>
<dbReference type="InterPro" id="IPR047817">
    <property type="entry name" value="ABC2_TM_bact-type"/>
</dbReference>
<evidence type="ECO:0000256" key="7">
    <source>
        <dbReference type="ARBA" id="ARBA00023136"/>
    </source>
</evidence>
<feature type="transmembrane region" description="Helical" evidence="8">
    <location>
        <begin position="21"/>
        <end position="40"/>
    </location>
</feature>
<dbReference type="STRING" id="1285928.SAMN04487894_102267"/>
<comment type="similarity">
    <text evidence="2 8">Belongs to the ABC-2 integral membrane protein family.</text>
</comment>
<evidence type="ECO:0000256" key="5">
    <source>
        <dbReference type="ARBA" id="ARBA00022692"/>
    </source>
</evidence>
<evidence type="ECO:0000313" key="10">
    <source>
        <dbReference type="EMBL" id="SDC39797.1"/>
    </source>
</evidence>
<evidence type="ECO:0000256" key="8">
    <source>
        <dbReference type="RuleBase" id="RU361157"/>
    </source>
</evidence>
<evidence type="ECO:0000313" key="11">
    <source>
        <dbReference type="Proteomes" id="UP000198757"/>
    </source>
</evidence>
<gene>
    <name evidence="10" type="ORF">SAMN04487894_102267</name>
</gene>
<comment type="subcellular location">
    <subcellularLocation>
        <location evidence="1 8">Cell membrane</location>
        <topology evidence="1 8">Multi-pass membrane protein</topology>
    </subcellularLocation>
</comment>
<keyword evidence="5 8" id="KW-0812">Transmembrane</keyword>
<dbReference type="InterPro" id="IPR013525">
    <property type="entry name" value="ABC2_TM"/>
</dbReference>
<feature type="transmembrane region" description="Helical" evidence="8">
    <location>
        <begin position="175"/>
        <end position="195"/>
    </location>
</feature>
<feature type="transmembrane region" description="Helical" evidence="8">
    <location>
        <begin position="228"/>
        <end position="252"/>
    </location>
</feature>
<dbReference type="PANTHER" id="PTHR30294">
    <property type="entry name" value="MEMBRANE COMPONENT OF ABC TRANSPORTER YHHJ-RELATED"/>
    <property type="match status" value="1"/>
</dbReference>
<dbReference type="Gene3D" id="3.40.1710.10">
    <property type="entry name" value="abc type-2 transporter like domain"/>
    <property type="match status" value="1"/>
</dbReference>
<keyword evidence="7 8" id="KW-0472">Membrane</keyword>
<evidence type="ECO:0000256" key="6">
    <source>
        <dbReference type="ARBA" id="ARBA00022989"/>
    </source>
</evidence>
<evidence type="ECO:0000259" key="9">
    <source>
        <dbReference type="PROSITE" id="PS51012"/>
    </source>
</evidence>
<dbReference type="OrthoDB" id="9808686at2"/>
<dbReference type="InterPro" id="IPR000412">
    <property type="entry name" value="ABC_2_transport"/>
</dbReference>
<evidence type="ECO:0000256" key="1">
    <source>
        <dbReference type="ARBA" id="ARBA00004651"/>
    </source>
</evidence>